<sequence length="263" mass="28306">MSHDTTSSPHASRPVVVLGAAGRLGRELVHAALRLGQPVTAVARSREKLRETLRVADNPLLTLTEGDARDAEAMVAVMRGASAVVNSAGHAGDGAAFIELGRTVVHAAERMLGPGGRLWFLGGLGVMRIPNTNRLGIDLAGMPEMYQTHRANHETLRASSLDWSMLCPGPLIDSADRPAVDTLRISTEVLPVEIDVSDAPDDARLFARLRERFPETTIPYATAAEVVMRHLEKNGPFNRQRVGIALPVGHTAEKQGWTLGKRG</sequence>
<dbReference type="SUPFAM" id="SSF51735">
    <property type="entry name" value="NAD(P)-binding Rossmann-fold domains"/>
    <property type="match status" value="1"/>
</dbReference>
<dbReference type="RefSeq" id="WP_075305880.1">
    <property type="nucleotide sequence ID" value="NZ_JMCB01000002.1"/>
</dbReference>
<evidence type="ECO:0000259" key="1">
    <source>
        <dbReference type="Pfam" id="PF13460"/>
    </source>
</evidence>
<dbReference type="STRING" id="394096.DB31_3541"/>
<dbReference type="OrthoDB" id="7419852at2"/>
<gene>
    <name evidence="2" type="ORF">DB31_3541</name>
</gene>
<dbReference type="PANTHER" id="PTHR43355">
    <property type="entry name" value="FLAVIN REDUCTASE (NADPH)"/>
    <property type="match status" value="1"/>
</dbReference>
<dbReference type="Proteomes" id="UP000028725">
    <property type="component" value="Unassembled WGS sequence"/>
</dbReference>
<dbReference type="AlphaFoldDB" id="A0A085WUP8"/>
<evidence type="ECO:0000313" key="2">
    <source>
        <dbReference type="EMBL" id="KFE71411.1"/>
    </source>
</evidence>
<feature type="domain" description="NAD(P)-binding" evidence="1">
    <location>
        <begin position="19"/>
        <end position="176"/>
    </location>
</feature>
<organism evidence="2 3">
    <name type="scientific">Hyalangium minutum</name>
    <dbReference type="NCBI Taxonomy" id="394096"/>
    <lineage>
        <taxon>Bacteria</taxon>
        <taxon>Pseudomonadati</taxon>
        <taxon>Myxococcota</taxon>
        <taxon>Myxococcia</taxon>
        <taxon>Myxococcales</taxon>
        <taxon>Cystobacterineae</taxon>
        <taxon>Archangiaceae</taxon>
        <taxon>Hyalangium</taxon>
    </lineage>
</organism>
<proteinExistence type="predicted"/>
<dbReference type="PANTHER" id="PTHR43355:SF7">
    <property type="entry name" value="NAD(P)-BINDING DOMAIN-CONTAINING PROTEIN"/>
    <property type="match status" value="1"/>
</dbReference>
<dbReference type="GO" id="GO:0016646">
    <property type="term" value="F:oxidoreductase activity, acting on the CH-NH group of donors, NAD or NADP as acceptor"/>
    <property type="evidence" value="ECO:0007669"/>
    <property type="project" value="TreeGrafter"/>
</dbReference>
<dbReference type="InterPro" id="IPR036291">
    <property type="entry name" value="NAD(P)-bd_dom_sf"/>
</dbReference>
<dbReference type="Pfam" id="PF13460">
    <property type="entry name" value="NAD_binding_10"/>
    <property type="match status" value="1"/>
</dbReference>
<dbReference type="InterPro" id="IPR051606">
    <property type="entry name" value="Polyketide_Oxido-like"/>
</dbReference>
<comment type="caution">
    <text evidence="2">The sequence shown here is derived from an EMBL/GenBank/DDBJ whole genome shotgun (WGS) entry which is preliminary data.</text>
</comment>
<evidence type="ECO:0000313" key="3">
    <source>
        <dbReference type="Proteomes" id="UP000028725"/>
    </source>
</evidence>
<keyword evidence="3" id="KW-1185">Reference proteome</keyword>
<accession>A0A085WUP8</accession>
<dbReference type="EMBL" id="JMCB01000002">
    <property type="protein sequence ID" value="KFE71411.1"/>
    <property type="molecule type" value="Genomic_DNA"/>
</dbReference>
<protein>
    <recommendedName>
        <fullName evidence="1">NAD(P)-binding domain-containing protein</fullName>
    </recommendedName>
</protein>
<dbReference type="Gene3D" id="3.40.50.720">
    <property type="entry name" value="NAD(P)-binding Rossmann-like Domain"/>
    <property type="match status" value="1"/>
</dbReference>
<reference evidence="2 3" key="1">
    <citation type="submission" date="2014-04" db="EMBL/GenBank/DDBJ databases">
        <title>Genome assembly of Hyalangium minutum DSM 14724.</title>
        <authorList>
            <person name="Sharma G."/>
            <person name="Subramanian S."/>
        </authorList>
    </citation>
    <scope>NUCLEOTIDE SEQUENCE [LARGE SCALE GENOMIC DNA]</scope>
    <source>
        <strain evidence="2 3">DSM 14724</strain>
    </source>
</reference>
<name>A0A085WUP8_9BACT</name>
<dbReference type="InterPro" id="IPR016040">
    <property type="entry name" value="NAD(P)-bd_dom"/>
</dbReference>